<evidence type="ECO:0000256" key="1">
    <source>
        <dbReference type="ARBA" id="ARBA00008356"/>
    </source>
</evidence>
<dbReference type="Proteomes" id="UP000094565">
    <property type="component" value="Chromosome 1"/>
</dbReference>
<reference evidence="4 5" key="1">
    <citation type="submission" date="2016-02" db="EMBL/GenBank/DDBJ databases">
        <title>Comparative genomic and transcriptomic foundation for Pichia pastoris.</title>
        <authorList>
            <person name="Love K.R."/>
            <person name="Shah K.A."/>
            <person name="Whittaker C.A."/>
            <person name="Wu J."/>
            <person name="Bartlett M.C."/>
            <person name="Ma D."/>
            <person name="Leeson R.L."/>
            <person name="Priest M."/>
            <person name="Young S.K."/>
            <person name="Love J.C."/>
        </authorList>
    </citation>
    <scope>NUCLEOTIDE SEQUENCE [LARGE SCALE GENOMIC DNA]</scope>
    <source>
        <strain evidence="4 5">ATCC 28485</strain>
    </source>
</reference>
<evidence type="ECO:0000259" key="3">
    <source>
        <dbReference type="Pfam" id="PF16679"/>
    </source>
</evidence>
<dbReference type="EMBL" id="CP014584">
    <property type="protein sequence ID" value="ANZ73886.1"/>
    <property type="molecule type" value="Genomic_DNA"/>
</dbReference>
<proteinExistence type="inferred from homology"/>
<dbReference type="OrthoDB" id="3981148at2759"/>
<gene>
    <name evidence="4" type="ORF">ATY40_BA7500389</name>
</gene>
<dbReference type="InterPro" id="IPR032054">
    <property type="entry name" value="Cdt1_C"/>
</dbReference>
<dbReference type="InterPro" id="IPR038090">
    <property type="entry name" value="Cdt1_C_WH_dom_sf"/>
</dbReference>
<protein>
    <submittedName>
        <fullName evidence="4">BA75_00389T0</fullName>
    </submittedName>
</protein>
<name>A0A1B2J7B6_PICPA</name>
<feature type="domain" description="DNA replication factor Cdt1 C-terminal" evidence="3">
    <location>
        <begin position="170"/>
        <end position="259"/>
    </location>
</feature>
<dbReference type="Gene3D" id="1.10.10.1420">
    <property type="entry name" value="DNA replication factor Cdt1, C-terminal WH domain"/>
    <property type="match status" value="1"/>
</dbReference>
<dbReference type="Pfam" id="PF16679">
    <property type="entry name" value="CDT1_C"/>
    <property type="match status" value="1"/>
</dbReference>
<comment type="similarity">
    <text evidence="1">Belongs to the Cdt1 family.</text>
</comment>
<sequence>MDSESEPSLLKKVVRQTFNALSIHFSKSFNAPYLHSLSPHVDRLCGFTVSLDHYLKIYNINDSIFELTFTDEGNYIINFSKEMQGIPNLSRIRLIKSRVELFNATLDSYLKSHSTISAYSTTRLPVIPDPYTIDYTKKSNTKKRLRNDSEKFNFKERKVDTSNFGDCKMSVLDRIRLKEKSNKEMSSKMEEKMKHEHYVQSQMLKFYEILYQLSPKPSSKVSLKTFSAKQLISTIQDSISLPLSDSICLDVLIKLCDTLNQPDKLSIIEKNAIKVVKISLLDRDGDHRIISSHNSKHH</sequence>
<dbReference type="AlphaFoldDB" id="A0A1B2J7B6"/>
<organism evidence="4 5">
    <name type="scientific">Komagataella pastoris</name>
    <name type="common">Yeast</name>
    <name type="synonym">Pichia pastoris</name>
    <dbReference type="NCBI Taxonomy" id="4922"/>
    <lineage>
        <taxon>Eukaryota</taxon>
        <taxon>Fungi</taxon>
        <taxon>Dikarya</taxon>
        <taxon>Ascomycota</taxon>
        <taxon>Saccharomycotina</taxon>
        <taxon>Pichiomycetes</taxon>
        <taxon>Pichiales</taxon>
        <taxon>Pichiaceae</taxon>
        <taxon>Komagataella</taxon>
    </lineage>
</organism>
<evidence type="ECO:0000313" key="4">
    <source>
        <dbReference type="EMBL" id="ANZ73886.1"/>
    </source>
</evidence>
<keyword evidence="5" id="KW-1185">Reference proteome</keyword>
<keyword evidence="2" id="KW-0131">Cell cycle</keyword>
<evidence type="ECO:0000256" key="2">
    <source>
        <dbReference type="ARBA" id="ARBA00023306"/>
    </source>
</evidence>
<accession>A0A1B2J7B6</accession>
<evidence type="ECO:0000313" key="5">
    <source>
        <dbReference type="Proteomes" id="UP000094565"/>
    </source>
</evidence>